<dbReference type="Gene3D" id="3.30.70.360">
    <property type="match status" value="1"/>
</dbReference>
<evidence type="ECO:0000313" key="7">
    <source>
        <dbReference type="Proteomes" id="UP000752012"/>
    </source>
</evidence>
<proteinExistence type="inferred from homology"/>
<keyword evidence="2" id="KW-0436">Ligase</keyword>
<comment type="similarity">
    <text evidence="1">Belongs to the D-alanine--D-alanine ligase family.</text>
</comment>
<dbReference type="RefSeq" id="WP_168007835.1">
    <property type="nucleotide sequence ID" value="NZ_JAATHJ010000021.1"/>
</dbReference>
<keyword evidence="7" id="KW-1185">Reference proteome</keyword>
<dbReference type="Gene3D" id="3.30.1490.20">
    <property type="entry name" value="ATP-grasp fold, A domain"/>
    <property type="match status" value="1"/>
</dbReference>
<dbReference type="GO" id="GO:0046872">
    <property type="term" value="F:metal ion binding"/>
    <property type="evidence" value="ECO:0007669"/>
    <property type="project" value="InterPro"/>
</dbReference>
<dbReference type="Pfam" id="PF07478">
    <property type="entry name" value="Dala_Dala_lig_C"/>
    <property type="match status" value="1"/>
</dbReference>
<dbReference type="PANTHER" id="PTHR23132:SF23">
    <property type="entry name" value="D-ALANINE--D-ALANINE LIGASE B"/>
    <property type="match status" value="1"/>
</dbReference>
<dbReference type="PANTHER" id="PTHR23132">
    <property type="entry name" value="D-ALANINE--D-ALANINE LIGASE"/>
    <property type="match status" value="1"/>
</dbReference>
<sequence length="716" mass="80046">MKIAVVYNRESQAVINLFGTQNREKYGLETIRLIREGLKKGGHEVKTFEGDKNLIQNLEDFMPSVISGERPGLVFNLSYGIQGRGRYMHVPGMLEMLGIPYVGSGPETHALALDKVVTKILLMQQGLPTPKFAVLDKPDSPLRENLTYPLIVKPKDEAVSFGLKIVHNEDELREGVKVIYETYNEPTLVEEYIEGREVNVALIGNNPVEALPPVELVFGEGPQIYTFEDKKNQSGRTVEKVCPAPLSDEETERVKELAVQTFNALHCHDSARVDFRIDRDGNPYILEVNSMASLGADGSLVFAADKLGMDYAALVNRLIDVTCERYFGKDFFDQESHEMNTTADKLFKRLTTTRGRLEDELKSWTNLSSRTEDAVGLSSVRKRLEERLAKLSLKEVPKLTNGRSAWTWETKAGLKGGTLLVVPIDVPGKRTGYPLSFRKEQEWIYGEGVASSRAGITTALAALKALKDDKKLAGTKTGVFFYADEGRGMRYSSAMLEKAASEAADVIVMQPGFVEGKVVDQRRGSREYHIIAEGDPERVGRKSEPLDVLTWFLDQTASLRELSSRRKKIAVSVQDIQSERYSVLMPHRVTATIAVTYLDDKLAEQAEEQMKKLFRPGRTGMKTYIEQITARPPLRQKKSHPILERLEHWAKAYQLPFGTESSLLATASGAVPDGTPCICGFAPASRRLYTPDEAMHRSELVQRAVLLALYLQEEPT</sequence>
<dbReference type="SUPFAM" id="SSF52440">
    <property type="entry name" value="PreATP-grasp domain"/>
    <property type="match status" value="1"/>
</dbReference>
<dbReference type="InterPro" id="IPR013815">
    <property type="entry name" value="ATP_grasp_subdomain_1"/>
</dbReference>
<feature type="domain" description="ATP-grasp" evidence="5">
    <location>
        <begin position="119"/>
        <end position="320"/>
    </location>
</feature>
<protein>
    <submittedName>
        <fullName evidence="6">M20/M25/M40 family metallo-hydrolase</fullName>
    </submittedName>
</protein>
<dbReference type="Gene3D" id="3.40.50.20">
    <property type="match status" value="1"/>
</dbReference>
<gene>
    <name evidence="6" type="ORF">HCN83_12435</name>
</gene>
<dbReference type="PROSITE" id="PS50975">
    <property type="entry name" value="ATP_GRASP"/>
    <property type="match status" value="1"/>
</dbReference>
<dbReference type="InterPro" id="IPR011095">
    <property type="entry name" value="Dala_Dala_lig_C"/>
</dbReference>
<dbReference type="GO" id="GO:0005524">
    <property type="term" value="F:ATP binding"/>
    <property type="evidence" value="ECO:0007669"/>
    <property type="project" value="UniProtKB-UniRule"/>
</dbReference>
<dbReference type="SUPFAM" id="SSF53187">
    <property type="entry name" value="Zn-dependent exopeptidases"/>
    <property type="match status" value="1"/>
</dbReference>
<dbReference type="Gene3D" id="3.40.630.10">
    <property type="entry name" value="Zn peptidases"/>
    <property type="match status" value="1"/>
</dbReference>
<dbReference type="Gene3D" id="3.30.470.20">
    <property type="entry name" value="ATP-grasp fold, B domain"/>
    <property type="match status" value="1"/>
</dbReference>
<name>A0A969TVH0_9BACI</name>
<evidence type="ECO:0000256" key="1">
    <source>
        <dbReference type="ARBA" id="ARBA00010871"/>
    </source>
</evidence>
<evidence type="ECO:0000256" key="4">
    <source>
        <dbReference type="PROSITE-ProRule" id="PRU00409"/>
    </source>
</evidence>
<dbReference type="GO" id="GO:0016787">
    <property type="term" value="F:hydrolase activity"/>
    <property type="evidence" value="ECO:0007669"/>
    <property type="project" value="InterPro"/>
</dbReference>
<dbReference type="Pfam" id="PF01546">
    <property type="entry name" value="Peptidase_M20"/>
    <property type="match status" value="1"/>
</dbReference>
<comment type="caution">
    <text evidence="6">The sequence shown here is derived from an EMBL/GenBank/DDBJ whole genome shotgun (WGS) entry which is preliminary data.</text>
</comment>
<dbReference type="Proteomes" id="UP000752012">
    <property type="component" value="Unassembled WGS sequence"/>
</dbReference>
<evidence type="ECO:0000259" key="5">
    <source>
        <dbReference type="PROSITE" id="PS50975"/>
    </source>
</evidence>
<dbReference type="GO" id="GO:0071555">
    <property type="term" value="P:cell wall organization"/>
    <property type="evidence" value="ECO:0007669"/>
    <property type="project" value="UniProtKB-KW"/>
</dbReference>
<dbReference type="InterPro" id="IPR016185">
    <property type="entry name" value="PreATP-grasp_dom_sf"/>
</dbReference>
<organism evidence="6 7">
    <name type="scientific">Alkalicoccus luteus</name>
    <dbReference type="NCBI Taxonomy" id="1237094"/>
    <lineage>
        <taxon>Bacteria</taxon>
        <taxon>Bacillati</taxon>
        <taxon>Bacillota</taxon>
        <taxon>Bacilli</taxon>
        <taxon>Bacillales</taxon>
        <taxon>Bacillaceae</taxon>
        <taxon>Alkalicoccus</taxon>
    </lineage>
</organism>
<dbReference type="InterPro" id="IPR002933">
    <property type="entry name" value="Peptidase_M20"/>
</dbReference>
<dbReference type="AlphaFoldDB" id="A0A969TVH0"/>
<dbReference type="InterPro" id="IPR011761">
    <property type="entry name" value="ATP-grasp"/>
</dbReference>
<accession>A0A969TVH0</accession>
<dbReference type="SUPFAM" id="SSF56059">
    <property type="entry name" value="Glutathione synthetase ATP-binding domain-like"/>
    <property type="match status" value="1"/>
</dbReference>
<reference evidence="6 7" key="1">
    <citation type="submission" date="2020-03" db="EMBL/GenBank/DDBJ databases">
        <title>Assessment of the enzymatic potential of alkaline-tolerant lipase obtained from Bacillus luteus H11 (technogenic soil) for the bioremediation of saline soils contaminated with petroleum substances.</title>
        <authorList>
            <person name="Kalwasinska A."/>
        </authorList>
    </citation>
    <scope>NUCLEOTIDE SEQUENCE [LARGE SCALE GENOMIC DNA]</scope>
    <source>
        <strain evidence="6 7">H11</strain>
    </source>
</reference>
<keyword evidence="4" id="KW-0547">Nucleotide-binding</keyword>
<keyword evidence="3" id="KW-0961">Cell wall biogenesis/degradation</keyword>
<evidence type="ECO:0000313" key="6">
    <source>
        <dbReference type="EMBL" id="NJP38395.1"/>
    </source>
</evidence>
<evidence type="ECO:0000256" key="2">
    <source>
        <dbReference type="ARBA" id="ARBA00022598"/>
    </source>
</evidence>
<keyword evidence="4" id="KW-0067">ATP-binding</keyword>
<evidence type="ECO:0000256" key="3">
    <source>
        <dbReference type="ARBA" id="ARBA00023316"/>
    </source>
</evidence>
<dbReference type="EMBL" id="JAATHJ010000021">
    <property type="protein sequence ID" value="NJP38395.1"/>
    <property type="molecule type" value="Genomic_DNA"/>
</dbReference>
<dbReference type="GO" id="GO:0008716">
    <property type="term" value="F:D-alanine-D-alanine ligase activity"/>
    <property type="evidence" value="ECO:0007669"/>
    <property type="project" value="InterPro"/>
</dbReference>